<dbReference type="FunFam" id="3.40.50.300:FF:000066">
    <property type="entry name" value="ABC transporter B family member 1"/>
    <property type="match status" value="1"/>
</dbReference>
<keyword evidence="10 13" id="KW-0472">Membrane</keyword>
<feature type="transmembrane region" description="Helical" evidence="13">
    <location>
        <begin position="953"/>
        <end position="972"/>
    </location>
</feature>
<dbReference type="Gene3D" id="3.40.50.300">
    <property type="entry name" value="P-loop containing nucleotide triphosphate hydrolases"/>
    <property type="match status" value="2"/>
</dbReference>
<dbReference type="PROSITE" id="PS50929">
    <property type="entry name" value="ABC_TM1F"/>
    <property type="match status" value="2"/>
</dbReference>
<evidence type="ECO:0000259" key="15">
    <source>
        <dbReference type="PROSITE" id="PS50929"/>
    </source>
</evidence>
<evidence type="ECO:0000256" key="1">
    <source>
        <dbReference type="ARBA" id="ARBA00004651"/>
    </source>
</evidence>
<gene>
    <name evidence="16" type="ORF">KP509_18G013800</name>
</gene>
<keyword evidence="4" id="KW-0150">Chloroplast</keyword>
<keyword evidence="7" id="KW-0547">Nucleotide-binding</keyword>
<feature type="transmembrane region" description="Helical" evidence="13">
    <location>
        <begin position="923"/>
        <end position="947"/>
    </location>
</feature>
<name>A0A8T2SPC2_CERRI</name>
<evidence type="ECO:0000256" key="3">
    <source>
        <dbReference type="ARBA" id="ARBA00022448"/>
    </source>
</evidence>
<dbReference type="PROSITE" id="PS00211">
    <property type="entry name" value="ABC_TRANSPORTER_1"/>
    <property type="match status" value="2"/>
</dbReference>
<evidence type="ECO:0000256" key="4">
    <source>
        <dbReference type="ARBA" id="ARBA00022528"/>
    </source>
</evidence>
<reference evidence="16" key="1">
    <citation type="submission" date="2021-08" db="EMBL/GenBank/DDBJ databases">
        <title>WGS assembly of Ceratopteris richardii.</title>
        <authorList>
            <person name="Marchant D.B."/>
            <person name="Chen G."/>
            <person name="Jenkins J."/>
            <person name="Shu S."/>
            <person name="Leebens-Mack J."/>
            <person name="Grimwood J."/>
            <person name="Schmutz J."/>
            <person name="Soltis P."/>
            <person name="Soltis D."/>
            <person name="Chen Z.-H."/>
        </authorList>
    </citation>
    <scope>NUCLEOTIDE SEQUENCE</scope>
    <source>
        <strain evidence="16">Whitten #5841</strain>
        <tissue evidence="16">Leaf</tissue>
    </source>
</reference>
<keyword evidence="11" id="KW-0325">Glycoprotein</keyword>
<comment type="subunit">
    <text evidence="12">Interacts with 1-naphthylphthalamic acid (NPA).</text>
</comment>
<keyword evidence="8" id="KW-0067">ATP-binding</keyword>
<dbReference type="GO" id="GO:0140359">
    <property type="term" value="F:ABC-type transporter activity"/>
    <property type="evidence" value="ECO:0007669"/>
    <property type="project" value="InterPro"/>
</dbReference>
<evidence type="ECO:0000256" key="2">
    <source>
        <dbReference type="ARBA" id="ARBA00007577"/>
    </source>
</evidence>
<evidence type="ECO:0000313" key="16">
    <source>
        <dbReference type="EMBL" id="KAH7365206.1"/>
    </source>
</evidence>
<evidence type="ECO:0000313" key="17">
    <source>
        <dbReference type="Proteomes" id="UP000825935"/>
    </source>
</evidence>
<keyword evidence="17" id="KW-1185">Reference proteome</keyword>
<dbReference type="SMART" id="SM00382">
    <property type="entry name" value="AAA"/>
    <property type="match status" value="2"/>
</dbReference>
<dbReference type="GO" id="GO:0016887">
    <property type="term" value="F:ATP hydrolysis activity"/>
    <property type="evidence" value="ECO:0007669"/>
    <property type="project" value="InterPro"/>
</dbReference>
<dbReference type="SUPFAM" id="SSF90123">
    <property type="entry name" value="ABC transporter transmembrane region"/>
    <property type="match status" value="2"/>
</dbReference>
<evidence type="ECO:0000256" key="11">
    <source>
        <dbReference type="ARBA" id="ARBA00023180"/>
    </source>
</evidence>
<dbReference type="InterPro" id="IPR017871">
    <property type="entry name" value="ABC_transporter-like_CS"/>
</dbReference>
<sequence length="1266" mass="136160">MKLGEEEGGDTGFDAQKVDGKVCTGTHSPLQVTFPPSSPAAYHPTGRNGANSFRRILNYADRFDKLLMLVGCLGAVVDGASPPVLLIIVSSIVDAFGRGETPQSFMASMSKYSLHIVYVGLVAGCACFLEGATWIKTGERQASRLRFLFLKSLLRQEESFYDLQGGNGADVVNSMAADTFTIQDVIGEKVPHFAKNISTFIACYIVGFYLASRLAAVSLAFTPFLVIPGLLYGRTLAGLALQMQAQYRHAGVVAEQAITSVRTLYACVSEERALQEYSCRLAATVKLGLKEGLAKGLAVGSNGVVYAIWAFLSWYGNQLVMMQGVSGGRVIVAGISTITGGLALGTSLPDLKHIFEAAVAGARICDLIERVPRIDPEDSNGLLVEADKVKGDIELKNVVFAYPARVNTPVFQDFSLCIPAGKTTALVGGSGSGKSTIISLLLRFYDPSQGCVSLDGIDIKLLQLKSLRSQMGLVSQEPALFATTIKHNILIGKEDASAEDIIKAAKQANAHNFISQLPDGYDTLVGECGILMSGGQKQRIAIARAMLKNPPILLLDEATSALDAESEKAVQAALDHAVLGRTTLIISHHLSSIRNAHVIAVLYNGRITELGKHEELLKRENGAYAALISAAAANAATPDGINKSKTVSYLQTCASDGWRSDCHSVGEISHEDKNGASNISSRAPSFTRIIALNKPEWWLGIKGTVGASVSGVIQPLYAFTIGSIIPTYYSADHEEQQHSIRNYCMSFAALALASVLASVMQHYSFAAMGEIMTKRVREKMLANILRFEVGWFDRPENSSAAIGSQLASEAKMVRALVGDRWSLVVSTLVAAITAATLGLLISWRLAIVILAVQPLVIICYYVRRVLIRNISVEALRMQQQSSHLAAEAMTHHRIVAAFHSHNTLLSLFNLLQDQAGRAAWRQAWLGGAGLGSAQLMTHFILALSYWYGAHLHSQGVLGIGAMFTTLFILVSTGRVIAEAGSMTPDIAKGAAAVASIFSLLDRRTLIDPDDMVATRLQKVSGHVELRRVSFAYPSRPRALVLSSLSLRVPAGRSAALVGRSGSGKSTVISLILRFYDPLSGTVSIDGHDVRKLHLRTLRQHIGLVSQDPCLFSGSIRYNITHAHQLATEEEMVEAAKAANAHDFICSLEKGYDTDVGYGGAQLSGGQKQRIAIARAIVKRPAILLLDEATSALDVQSEKVVQKAIINVMENRTTIMVAHRLSTVHTCDTIYVLEDGTLVESGSHAQLLAKGPTGSYFNLVHLQNRAV</sequence>
<dbReference type="OrthoDB" id="6500128at2759"/>
<comment type="subcellular location">
    <subcellularLocation>
        <location evidence="1">Cell membrane</location>
        <topology evidence="1">Multi-pass membrane protein</topology>
    </subcellularLocation>
</comment>
<dbReference type="CDD" id="cd03249">
    <property type="entry name" value="ABC_MTABC3_MDL1_MDL2"/>
    <property type="match status" value="2"/>
</dbReference>
<feature type="transmembrane region" description="Helical" evidence="13">
    <location>
        <begin position="112"/>
        <end position="135"/>
    </location>
</feature>
<feature type="transmembrane region" description="Helical" evidence="13">
    <location>
        <begin position="845"/>
        <end position="862"/>
    </location>
</feature>
<evidence type="ECO:0000256" key="7">
    <source>
        <dbReference type="ARBA" id="ARBA00022741"/>
    </source>
</evidence>
<keyword evidence="9 13" id="KW-1133">Transmembrane helix</keyword>
<dbReference type="EMBL" id="CM035423">
    <property type="protein sequence ID" value="KAH7365206.1"/>
    <property type="molecule type" value="Genomic_DNA"/>
</dbReference>
<evidence type="ECO:0000256" key="10">
    <source>
        <dbReference type="ARBA" id="ARBA00023136"/>
    </source>
</evidence>
<dbReference type="Gene3D" id="1.20.1560.10">
    <property type="entry name" value="ABC transporter type 1, transmembrane domain"/>
    <property type="match status" value="1"/>
</dbReference>
<feature type="domain" description="ABC transmembrane type-1" evidence="15">
    <location>
        <begin position="69"/>
        <end position="333"/>
    </location>
</feature>
<dbReference type="Proteomes" id="UP000825935">
    <property type="component" value="Chromosome 18"/>
</dbReference>
<dbReference type="PANTHER" id="PTHR45136:SF2">
    <property type="entry name" value="ABC TRANSPORTER DOMAIN-CONTAINING PROTEIN"/>
    <property type="match status" value="1"/>
</dbReference>
<dbReference type="Pfam" id="PF00664">
    <property type="entry name" value="ABC_membrane"/>
    <property type="match status" value="2"/>
</dbReference>
<dbReference type="InterPro" id="IPR003439">
    <property type="entry name" value="ABC_transporter-like_ATP-bd"/>
</dbReference>
<dbReference type="AlphaFoldDB" id="A0A8T2SPC2"/>
<keyword evidence="5 13" id="KW-0812">Transmembrane</keyword>
<feature type="transmembrane region" description="Helical" evidence="13">
    <location>
        <begin position="745"/>
        <end position="765"/>
    </location>
</feature>
<dbReference type="GO" id="GO:0005524">
    <property type="term" value="F:ATP binding"/>
    <property type="evidence" value="ECO:0007669"/>
    <property type="project" value="UniProtKB-KW"/>
</dbReference>
<organism evidence="16 17">
    <name type="scientific">Ceratopteris richardii</name>
    <name type="common">Triangle waterfern</name>
    <dbReference type="NCBI Taxonomy" id="49495"/>
    <lineage>
        <taxon>Eukaryota</taxon>
        <taxon>Viridiplantae</taxon>
        <taxon>Streptophyta</taxon>
        <taxon>Embryophyta</taxon>
        <taxon>Tracheophyta</taxon>
        <taxon>Polypodiopsida</taxon>
        <taxon>Polypodiidae</taxon>
        <taxon>Polypodiales</taxon>
        <taxon>Pteridineae</taxon>
        <taxon>Pteridaceae</taxon>
        <taxon>Parkerioideae</taxon>
        <taxon>Ceratopteris</taxon>
    </lineage>
</organism>
<dbReference type="CDD" id="cd18577">
    <property type="entry name" value="ABC_6TM_Pgp_ABCB1_D1_like"/>
    <property type="match status" value="1"/>
</dbReference>
<feature type="domain" description="ABC transporter" evidence="14">
    <location>
        <begin position="1023"/>
        <end position="1259"/>
    </location>
</feature>
<accession>A0A8T2SPC2</accession>
<feature type="domain" description="ABC transmembrane type-1" evidence="15">
    <location>
        <begin position="703"/>
        <end position="988"/>
    </location>
</feature>
<keyword evidence="6" id="KW-0677">Repeat</keyword>
<dbReference type="Pfam" id="PF00005">
    <property type="entry name" value="ABC_tran"/>
    <property type="match status" value="2"/>
</dbReference>
<evidence type="ECO:0000256" key="13">
    <source>
        <dbReference type="SAM" id="Phobius"/>
    </source>
</evidence>
<dbReference type="InterPro" id="IPR036640">
    <property type="entry name" value="ABC1_TM_sf"/>
</dbReference>
<evidence type="ECO:0000256" key="8">
    <source>
        <dbReference type="ARBA" id="ARBA00022840"/>
    </source>
</evidence>
<evidence type="ECO:0000256" key="6">
    <source>
        <dbReference type="ARBA" id="ARBA00022737"/>
    </source>
</evidence>
<feature type="domain" description="ABC transporter" evidence="14">
    <location>
        <begin position="393"/>
        <end position="629"/>
    </location>
</feature>
<dbReference type="PANTHER" id="PTHR45136">
    <property type="entry name" value="ABC TRANSPORTER DOMAIN-CONTAINING PROTEIN"/>
    <property type="match status" value="1"/>
</dbReference>
<dbReference type="GO" id="GO:0005886">
    <property type="term" value="C:plasma membrane"/>
    <property type="evidence" value="ECO:0007669"/>
    <property type="project" value="UniProtKB-SubCell"/>
</dbReference>
<evidence type="ECO:0000259" key="14">
    <source>
        <dbReference type="PROSITE" id="PS50893"/>
    </source>
</evidence>
<proteinExistence type="inferred from homology"/>
<dbReference type="InterPro" id="IPR003593">
    <property type="entry name" value="AAA+_ATPase"/>
</dbReference>
<dbReference type="InterPro" id="IPR011527">
    <property type="entry name" value="ABC1_TM_dom"/>
</dbReference>
<keyword evidence="3" id="KW-0813">Transport</keyword>
<evidence type="ECO:0000256" key="9">
    <source>
        <dbReference type="ARBA" id="ARBA00022989"/>
    </source>
</evidence>
<evidence type="ECO:0000256" key="12">
    <source>
        <dbReference type="ARBA" id="ARBA00062948"/>
    </source>
</evidence>
<dbReference type="InterPro" id="IPR027417">
    <property type="entry name" value="P-loop_NTPase"/>
</dbReference>
<feature type="transmembrane region" description="Helical" evidence="13">
    <location>
        <begin position="821"/>
        <end position="839"/>
    </location>
</feature>
<comment type="similarity">
    <text evidence="2">Belongs to the ABC transporter superfamily. ABCB family. Multidrug resistance exporter (TC 3.A.1.201) subfamily.</text>
</comment>
<dbReference type="FunFam" id="3.40.50.300:FF:000205">
    <property type="entry name" value="ABC transporter B family member 4"/>
    <property type="match status" value="1"/>
</dbReference>
<feature type="transmembrane region" description="Helical" evidence="13">
    <location>
        <begin position="296"/>
        <end position="316"/>
    </location>
</feature>
<keyword evidence="4" id="KW-0934">Plastid</keyword>
<protein>
    <submittedName>
        <fullName evidence="16">Uncharacterized protein</fullName>
    </submittedName>
</protein>
<dbReference type="PROSITE" id="PS50893">
    <property type="entry name" value="ABC_TRANSPORTER_2"/>
    <property type="match status" value="2"/>
</dbReference>
<dbReference type="SUPFAM" id="SSF52540">
    <property type="entry name" value="P-loop containing nucleoside triphosphate hydrolases"/>
    <property type="match status" value="2"/>
</dbReference>
<dbReference type="CDD" id="cd18578">
    <property type="entry name" value="ABC_6TM_Pgp_ABCB1_D2_like"/>
    <property type="match status" value="1"/>
</dbReference>
<evidence type="ECO:0000256" key="5">
    <source>
        <dbReference type="ARBA" id="ARBA00022692"/>
    </source>
</evidence>
<feature type="transmembrane region" description="Helical" evidence="13">
    <location>
        <begin position="66"/>
        <end position="92"/>
    </location>
</feature>
<comment type="caution">
    <text evidence="16">The sequence shown here is derived from an EMBL/GenBank/DDBJ whole genome shotgun (WGS) entry which is preliminary data.</text>
</comment>